<dbReference type="AlphaFoldDB" id="A0A1H5V0E0"/>
<evidence type="ECO:0000313" key="3">
    <source>
        <dbReference type="Proteomes" id="UP000236753"/>
    </source>
</evidence>
<dbReference type="Proteomes" id="UP000236753">
    <property type="component" value="Unassembled WGS sequence"/>
</dbReference>
<evidence type="ECO:0000313" key="2">
    <source>
        <dbReference type="EMBL" id="SEF80892.1"/>
    </source>
</evidence>
<feature type="transmembrane region" description="Helical" evidence="1">
    <location>
        <begin position="53"/>
        <end position="76"/>
    </location>
</feature>
<evidence type="ECO:0000256" key="1">
    <source>
        <dbReference type="SAM" id="Phobius"/>
    </source>
</evidence>
<feature type="transmembrane region" description="Helical" evidence="1">
    <location>
        <begin position="29"/>
        <end position="46"/>
    </location>
</feature>
<feature type="transmembrane region" description="Helical" evidence="1">
    <location>
        <begin position="115"/>
        <end position="138"/>
    </location>
</feature>
<keyword evidence="1" id="KW-1133">Transmembrane helix</keyword>
<gene>
    <name evidence="2" type="ORF">SAMN05216334_11063</name>
</gene>
<keyword evidence="1" id="KW-0812">Transmembrane</keyword>
<keyword evidence="1" id="KW-0472">Membrane</keyword>
<name>A0A1H5V0E0_9PROT</name>
<protein>
    <submittedName>
        <fullName evidence="2">Uncharacterized protein</fullName>
    </submittedName>
</protein>
<dbReference type="EMBL" id="FNUX01000010">
    <property type="protein sequence ID" value="SEF80892.1"/>
    <property type="molecule type" value="Genomic_DNA"/>
</dbReference>
<reference evidence="2 3" key="1">
    <citation type="submission" date="2016-10" db="EMBL/GenBank/DDBJ databases">
        <authorList>
            <person name="de Groot N.N."/>
        </authorList>
    </citation>
    <scope>NUCLEOTIDE SEQUENCE [LARGE SCALE GENOMIC DNA]</scope>
    <source>
        <strain evidence="2 3">Nm13</strain>
    </source>
</reference>
<sequence length="147" mass="17487">MFENHKKNADRKSVEDMEKYYKEFHHKCVSWYITIMGFFIAGVMATKDEPQSASLYIFPLLIFAFFVFIFFLYYLLLYSSRINILRKYLIDDDFPPQWREVHRNVTPGFHGAGDMLFILILLFMFLALGVTSVLKFSLHSHLIKFFS</sequence>
<organism evidence="2 3">
    <name type="scientific">Nitrosomonas ureae</name>
    <dbReference type="NCBI Taxonomy" id="44577"/>
    <lineage>
        <taxon>Bacteria</taxon>
        <taxon>Pseudomonadati</taxon>
        <taxon>Pseudomonadota</taxon>
        <taxon>Betaproteobacteria</taxon>
        <taxon>Nitrosomonadales</taxon>
        <taxon>Nitrosomonadaceae</taxon>
        <taxon>Nitrosomonas</taxon>
    </lineage>
</organism>
<proteinExistence type="predicted"/>
<accession>A0A1H5V0E0</accession>